<dbReference type="InterPro" id="IPR036768">
    <property type="entry name" value="PolIII_chi_sf"/>
</dbReference>
<dbReference type="GO" id="GO:0003677">
    <property type="term" value="F:DNA binding"/>
    <property type="evidence" value="ECO:0007669"/>
    <property type="project" value="InterPro"/>
</dbReference>
<dbReference type="AlphaFoldDB" id="A0A246JHB7"/>
<keyword evidence="2" id="KW-1185">Reference proteome</keyword>
<name>A0A246JHB7_9BURK</name>
<dbReference type="InterPro" id="IPR007459">
    <property type="entry name" value="DNA_pol3_chi"/>
</dbReference>
<comment type="caution">
    <text evidence="1">The sequence shown here is derived from an EMBL/GenBank/DDBJ whole genome shotgun (WGS) entry which is preliminary data.</text>
</comment>
<dbReference type="GO" id="GO:0032298">
    <property type="term" value="P:positive regulation of DNA-templated DNA replication initiation"/>
    <property type="evidence" value="ECO:0007669"/>
    <property type="project" value="TreeGrafter"/>
</dbReference>
<dbReference type="GO" id="GO:0003887">
    <property type="term" value="F:DNA-directed DNA polymerase activity"/>
    <property type="evidence" value="ECO:0007669"/>
    <property type="project" value="InterPro"/>
</dbReference>
<evidence type="ECO:0000313" key="1">
    <source>
        <dbReference type="EMBL" id="OWQ92056.1"/>
    </source>
</evidence>
<dbReference type="EMBL" id="NIOF01000002">
    <property type="protein sequence ID" value="OWQ92056.1"/>
    <property type="molecule type" value="Genomic_DNA"/>
</dbReference>
<dbReference type="Gene3D" id="3.40.50.10110">
    <property type="entry name" value="DNA polymerase III subunit chi"/>
    <property type="match status" value="1"/>
</dbReference>
<gene>
    <name evidence="1" type="ORF">CDN99_06790</name>
</gene>
<protein>
    <recommendedName>
        <fullName evidence="3">DNA polymerase III subunit chi</fullName>
    </recommendedName>
</protein>
<evidence type="ECO:0000313" key="2">
    <source>
        <dbReference type="Proteomes" id="UP000197468"/>
    </source>
</evidence>
<organism evidence="1 2">
    <name type="scientific">Roseateles aquatilis</name>
    <dbReference type="NCBI Taxonomy" id="431061"/>
    <lineage>
        <taxon>Bacteria</taxon>
        <taxon>Pseudomonadati</taxon>
        <taxon>Pseudomonadota</taxon>
        <taxon>Betaproteobacteria</taxon>
        <taxon>Burkholderiales</taxon>
        <taxon>Sphaerotilaceae</taxon>
        <taxon>Roseateles</taxon>
    </lineage>
</organism>
<dbReference type="GO" id="GO:0006260">
    <property type="term" value="P:DNA replication"/>
    <property type="evidence" value="ECO:0007669"/>
    <property type="project" value="InterPro"/>
</dbReference>
<evidence type="ECO:0008006" key="3">
    <source>
        <dbReference type="Google" id="ProtNLM"/>
    </source>
</evidence>
<accession>A0A246JHB7</accession>
<dbReference type="OrthoDB" id="5297568at2"/>
<dbReference type="Pfam" id="PF04364">
    <property type="entry name" value="DNA_pol3_chi"/>
    <property type="match status" value="1"/>
</dbReference>
<proteinExistence type="predicted"/>
<dbReference type="SUPFAM" id="SSF102400">
    <property type="entry name" value="DNA polymerase III chi subunit"/>
    <property type="match status" value="1"/>
</dbReference>
<dbReference type="RefSeq" id="WP_088383920.1">
    <property type="nucleotide sequence ID" value="NZ_NIOF01000002.1"/>
</dbReference>
<reference evidence="1 2" key="1">
    <citation type="journal article" date="2008" name="Int. J. Syst. Evol. Microbiol.">
        <title>Description of Roseateles aquatilis sp. nov. and Roseateles terrae sp. nov., in the class Betaproteobacteria, and emended description of the genus Roseateles.</title>
        <authorList>
            <person name="Gomila M."/>
            <person name="Bowien B."/>
            <person name="Falsen E."/>
            <person name="Moore E.R."/>
            <person name="Lalucat J."/>
        </authorList>
    </citation>
    <scope>NUCLEOTIDE SEQUENCE [LARGE SCALE GENOMIC DNA]</scope>
    <source>
        <strain evidence="1 2">CCUG 48205</strain>
    </source>
</reference>
<dbReference type="PANTHER" id="PTHR38767">
    <property type="entry name" value="DNA POLYMERASE III SUBUNIT CHI"/>
    <property type="match status" value="1"/>
</dbReference>
<sequence length="142" mass="16202">MTEVNFYTGVPDRQVYACRLLRKTQAAGLRVGIWGPMRLLERLDQTLWTFEPGEFLPHLLLRGETSALLRERTPILMSDRLDELVGCQALLNFEPDLPPGLERFERVLELVSADPDQVAAGRQRFKAYKALGLKLNHHVMST</sequence>
<dbReference type="Proteomes" id="UP000197468">
    <property type="component" value="Unassembled WGS sequence"/>
</dbReference>
<dbReference type="PANTHER" id="PTHR38767:SF1">
    <property type="entry name" value="DNA POLYMERASE III SUBUNIT CHI"/>
    <property type="match status" value="1"/>
</dbReference>